<evidence type="ECO:0008006" key="6">
    <source>
        <dbReference type="Google" id="ProtNLM"/>
    </source>
</evidence>
<dbReference type="Gene3D" id="3.90.870.20">
    <property type="entry name" value="Carbamoyltransferase, C-terminal domain"/>
    <property type="match status" value="1"/>
</dbReference>
<dbReference type="Pfam" id="PF16861">
    <property type="entry name" value="Carbam_trans_C"/>
    <property type="match status" value="1"/>
</dbReference>
<dbReference type="InterPro" id="IPR051338">
    <property type="entry name" value="NodU/CmcH_Carbamoyltrnsfr"/>
</dbReference>
<comment type="similarity">
    <text evidence="1">Belongs to the NodU/CmcH family.</text>
</comment>
<accession>A0A2X0K8F5</accession>
<dbReference type="EMBL" id="QKYN01000077">
    <property type="protein sequence ID" value="RAG83799.1"/>
    <property type="molecule type" value="Genomic_DNA"/>
</dbReference>
<dbReference type="SUPFAM" id="SSF53067">
    <property type="entry name" value="Actin-like ATPase domain"/>
    <property type="match status" value="1"/>
</dbReference>
<dbReference type="AlphaFoldDB" id="A0A2X0K8F5"/>
<reference evidence="4 5" key="1">
    <citation type="submission" date="2018-06" db="EMBL/GenBank/DDBJ databases">
        <title>Streptacidiphilus pinicola sp. nov., isolated from pine grove soil.</title>
        <authorList>
            <person name="Roh S.G."/>
            <person name="Park S."/>
            <person name="Kim M.-K."/>
            <person name="Yun B.-R."/>
            <person name="Park J."/>
            <person name="Kim M.J."/>
            <person name="Kim Y.S."/>
            <person name="Kim S.B."/>
        </authorList>
    </citation>
    <scope>NUCLEOTIDE SEQUENCE [LARGE SCALE GENOMIC DNA]</scope>
    <source>
        <strain evidence="4 5">MMS16-CNU450</strain>
    </source>
</reference>
<dbReference type="Proteomes" id="UP000248889">
    <property type="component" value="Unassembled WGS sequence"/>
</dbReference>
<keyword evidence="5" id="KW-1185">Reference proteome</keyword>
<dbReference type="InterPro" id="IPR003696">
    <property type="entry name" value="Carbtransf_dom"/>
</dbReference>
<name>A0A2X0K8F5_9ACTN</name>
<evidence type="ECO:0000256" key="1">
    <source>
        <dbReference type="ARBA" id="ARBA00006129"/>
    </source>
</evidence>
<evidence type="ECO:0000259" key="3">
    <source>
        <dbReference type="Pfam" id="PF16861"/>
    </source>
</evidence>
<dbReference type="InterPro" id="IPR043129">
    <property type="entry name" value="ATPase_NBD"/>
</dbReference>
<sequence length="654" mass="70977">MRSPGTASRYGCSWRSSWPPAVRGFPASRARITCWRSPRSWRRPSTPRLWAAFPTAWRLSRLRSRLPCRPCQPSTSSRRRRSDVSSYVLGVNLTRTSTGIGLDDGAAALLRDGVPVAAIAEERLVRRKHSGGVRKAVGYCLVEAGIEIDAVDAVAVSICCELTPSPRWAASALRREGVLVRDDQVVVVPSHHLSHAASAFLPSPFREAVTVVADNEGNILGPRLHSDYWRNSLERTTVWDCCDDGRLRLEQVGRHGDGPDELSLGSAYGYITRWLGFPSYHDASQTMALAAYGTGKWTDAELFTWHDGRLRCRMPQRHRAKTEAVSDWLHEQAGVSAPPRTPGAALDGTHHEVAALAQAALENALLRLIGDAVERTGLRSVCLAGGVALNCVANHRIARELDLDGLFVQPAASDVGQALGNALWAHRRLGGDGRWTMASSSLGHTYTTAEIDAALAPWSDQVRVTRPEDPVADAASRIADGQVVGWFDGGSEYGIRALGQRSLLADPRRADTKPRLDAEIKRREAFRPYAPSVTAGAAGDWFDVRPAETAAAGPATFMLQAVPVLPDRRARIPAVVHADGTARVHVVRPEIQPRYHTLIERFAALTGVPVLLNTSFNAAGNPIVESPADAVAEFLTLGLDALVFDDRVVTRAAN</sequence>
<feature type="domain" description="Carbamoyltransferase C-terminal" evidence="3">
    <location>
        <begin position="475"/>
        <end position="650"/>
    </location>
</feature>
<comment type="caution">
    <text evidence="4">The sequence shown here is derived from an EMBL/GenBank/DDBJ whole genome shotgun (WGS) entry which is preliminary data.</text>
</comment>
<dbReference type="GO" id="GO:0003824">
    <property type="term" value="F:catalytic activity"/>
    <property type="evidence" value="ECO:0007669"/>
    <property type="project" value="InterPro"/>
</dbReference>
<dbReference type="PANTHER" id="PTHR34847:SF1">
    <property type="entry name" value="NODULATION PROTEIN U"/>
    <property type="match status" value="1"/>
</dbReference>
<feature type="domain" description="Carbamoyltransferase" evidence="2">
    <location>
        <begin position="183"/>
        <end position="423"/>
    </location>
</feature>
<dbReference type="InterPro" id="IPR038152">
    <property type="entry name" value="Carbam_trans_C_sf"/>
</dbReference>
<dbReference type="InterPro" id="IPR031730">
    <property type="entry name" value="Carbam_trans_C"/>
</dbReference>
<evidence type="ECO:0000259" key="2">
    <source>
        <dbReference type="Pfam" id="PF02543"/>
    </source>
</evidence>
<protein>
    <recommendedName>
        <fullName evidence="6">Carbamoyltransferase</fullName>
    </recommendedName>
</protein>
<dbReference type="PANTHER" id="PTHR34847">
    <property type="entry name" value="NODULATION PROTEIN U"/>
    <property type="match status" value="1"/>
</dbReference>
<evidence type="ECO:0000313" key="5">
    <source>
        <dbReference type="Proteomes" id="UP000248889"/>
    </source>
</evidence>
<evidence type="ECO:0000313" key="4">
    <source>
        <dbReference type="EMBL" id="RAG83799.1"/>
    </source>
</evidence>
<feature type="domain" description="Carbamoyltransferase" evidence="2">
    <location>
        <begin position="102"/>
        <end position="154"/>
    </location>
</feature>
<dbReference type="CDD" id="cd24098">
    <property type="entry name" value="ASKHA_NBD_TobZ_N"/>
    <property type="match status" value="1"/>
</dbReference>
<dbReference type="Pfam" id="PF02543">
    <property type="entry name" value="Carbam_trans_N"/>
    <property type="match status" value="2"/>
</dbReference>
<gene>
    <name evidence="4" type="ORF">DN069_20385</name>
</gene>
<organism evidence="4 5">
    <name type="scientific">Streptacidiphilus pinicola</name>
    <dbReference type="NCBI Taxonomy" id="2219663"/>
    <lineage>
        <taxon>Bacteria</taxon>
        <taxon>Bacillati</taxon>
        <taxon>Actinomycetota</taxon>
        <taxon>Actinomycetes</taxon>
        <taxon>Kitasatosporales</taxon>
        <taxon>Streptomycetaceae</taxon>
        <taxon>Streptacidiphilus</taxon>
    </lineage>
</organism>
<proteinExistence type="inferred from homology"/>
<dbReference type="Gene3D" id="3.30.420.40">
    <property type="match status" value="2"/>
</dbReference>